<dbReference type="SUPFAM" id="SSF53335">
    <property type="entry name" value="S-adenosyl-L-methionine-dependent methyltransferases"/>
    <property type="match status" value="1"/>
</dbReference>
<dbReference type="EMBL" id="LMZQ01000007">
    <property type="protein sequence ID" value="KRT15839.1"/>
    <property type="molecule type" value="Genomic_DNA"/>
</dbReference>
<keyword evidence="2" id="KW-1185">Reference proteome</keyword>
<dbReference type="Gene3D" id="3.40.50.150">
    <property type="entry name" value="Vaccinia Virus protein VP39"/>
    <property type="match status" value="1"/>
</dbReference>
<protein>
    <recommendedName>
        <fullName evidence="3">Class I SAM-dependent methyltransferase</fullName>
    </recommendedName>
</protein>
<dbReference type="RefSeq" id="WP_057932670.1">
    <property type="nucleotide sequence ID" value="NZ_LMZQ01000007.1"/>
</dbReference>
<sequence length="206" mass="23778">MQTRTTFTTHNGNRAPLLSYLRFIYVFYLAIKRKYFNRYPEMPWIPFSAINKLNAVIKSDWKVLEIGAGMSTIWLSERAEKVVSIEADLNWYNKLGAIILDRKINNIDLQYKWVGKEMADFSDFPDNYFDLIYIDGGPREWCCISAKTKVKKGGYIYLDNSDNKSLSENGAAVLKNFVKNDQNKIDLFVDFVPGNIMVNEGLLVCI</sequence>
<accession>A0A0T5VQ63</accession>
<comment type="caution">
    <text evidence="1">The sequence shown here is derived from an EMBL/GenBank/DDBJ whole genome shotgun (WGS) entry which is preliminary data.</text>
</comment>
<reference evidence="1 2" key="1">
    <citation type="submission" date="2015-11" db="EMBL/GenBank/DDBJ databases">
        <title>Sequence of Pedobacter ginsenosidimutans.</title>
        <authorList>
            <person name="Carson E."/>
            <person name="Keyser V."/>
            <person name="Newman J."/>
            <person name="Miller J."/>
        </authorList>
    </citation>
    <scope>NUCLEOTIDE SEQUENCE [LARGE SCALE GENOMIC DNA]</scope>
    <source>
        <strain evidence="1 2">KACC 14530</strain>
    </source>
</reference>
<dbReference type="STRING" id="687842.ASU31_12705"/>
<dbReference type="OrthoDB" id="938855at2"/>
<gene>
    <name evidence="1" type="ORF">ASU31_12705</name>
</gene>
<proteinExistence type="predicted"/>
<dbReference type="InterPro" id="IPR029063">
    <property type="entry name" value="SAM-dependent_MTases_sf"/>
</dbReference>
<dbReference type="Proteomes" id="UP000051950">
    <property type="component" value="Unassembled WGS sequence"/>
</dbReference>
<evidence type="ECO:0000313" key="2">
    <source>
        <dbReference type="Proteomes" id="UP000051950"/>
    </source>
</evidence>
<dbReference type="AlphaFoldDB" id="A0A0T5VQ63"/>
<evidence type="ECO:0000313" key="1">
    <source>
        <dbReference type="EMBL" id="KRT15839.1"/>
    </source>
</evidence>
<name>A0A0T5VQ63_9SPHI</name>
<organism evidence="1 2">
    <name type="scientific">Pedobacter ginsenosidimutans</name>
    <dbReference type="NCBI Taxonomy" id="687842"/>
    <lineage>
        <taxon>Bacteria</taxon>
        <taxon>Pseudomonadati</taxon>
        <taxon>Bacteroidota</taxon>
        <taxon>Sphingobacteriia</taxon>
        <taxon>Sphingobacteriales</taxon>
        <taxon>Sphingobacteriaceae</taxon>
        <taxon>Pedobacter</taxon>
    </lineage>
</organism>
<evidence type="ECO:0008006" key="3">
    <source>
        <dbReference type="Google" id="ProtNLM"/>
    </source>
</evidence>